<evidence type="ECO:0000256" key="2">
    <source>
        <dbReference type="ARBA" id="ARBA00023125"/>
    </source>
</evidence>
<evidence type="ECO:0000259" key="5">
    <source>
        <dbReference type="PROSITE" id="PS51253"/>
    </source>
</evidence>
<evidence type="ECO:0000313" key="7">
    <source>
        <dbReference type="Proteomes" id="UP001610728"/>
    </source>
</evidence>
<comment type="caution">
    <text evidence="6">The sequence shown here is derived from an EMBL/GenBank/DDBJ whole genome shotgun (WGS) entry which is preliminary data.</text>
</comment>
<name>A0ABR4M8H4_9PEZI</name>
<dbReference type="PANTHER" id="PTHR19303:SF74">
    <property type="entry name" value="POGO TRANSPOSABLE ELEMENT WITH KRAB DOMAIN"/>
    <property type="match status" value="1"/>
</dbReference>
<dbReference type="EMBL" id="JABSNW010000011">
    <property type="protein sequence ID" value="KAL2884579.1"/>
    <property type="molecule type" value="Genomic_DNA"/>
</dbReference>
<feature type="region of interest" description="Disordered" evidence="4">
    <location>
        <begin position="390"/>
        <end position="439"/>
    </location>
</feature>
<reference evidence="6 7" key="1">
    <citation type="submission" date="2020-05" db="EMBL/GenBank/DDBJ databases">
        <title>Ceratocystis lukuohia genome.</title>
        <authorList>
            <person name="Harrington T.C."/>
            <person name="Kim K."/>
            <person name="Mayers C.G."/>
        </authorList>
    </citation>
    <scope>NUCLEOTIDE SEQUENCE [LARGE SCALE GENOMIC DNA]</scope>
    <source>
        <strain evidence="6 7">C4212</strain>
    </source>
</reference>
<evidence type="ECO:0000256" key="4">
    <source>
        <dbReference type="SAM" id="MobiDB-lite"/>
    </source>
</evidence>
<feature type="compositionally biased region" description="Polar residues" evidence="4">
    <location>
        <begin position="396"/>
        <end position="416"/>
    </location>
</feature>
<feature type="domain" description="HTH CENPB-type" evidence="5">
    <location>
        <begin position="51"/>
        <end position="120"/>
    </location>
</feature>
<evidence type="ECO:0000256" key="3">
    <source>
        <dbReference type="ARBA" id="ARBA00023242"/>
    </source>
</evidence>
<sequence length="551" mass="62173">MPQTSNEARIILALQSFQNDPKLSLRRAATTYQVPLETLRRRHNGIQSRCNTIPKSRRLSDLEEQTIVRSILDLESRGFPLRLRFLEEMANYLLAGRDTSPLGQRWARNFVKRQPELKTRLFPKYECQAAKCDDPMIIRGWFSLVHSTIVKYGIRSDDIWNSDETGFMMGIIMAEMIVTGSARQERSKPVQPGNREWITVIHAINAEGQSIAPFIIGAEHHRLANWYQDCALPGDWLIATSTNECTDNDLGLEWLKHFDRSTASRSTGPYRLLILDGHESHHSAHFERYCEENKIVALCMPANASHLLQPLDVGCLPVLQKEYDQQIEHLIRCSVTHVSKIEFLPAFHAAFKAAFTESNIRGGFKSAGLAPFDPENVISKLDVQLRTPMASEEVTEPSTPWTSTTQQKPLEAQSQSEDIEKGIRKHKSSPPKSIMKASRSNTKAAKAIMHEVILLRNQVRSLREANEMLRQGRRAKRTRQQTGGTITLQEESRAVDHTDVDTQVVAESSRSGGQGRPERSGRRSCGVCGKAGHNSRTCQAVPELSEQDYSE</sequence>
<evidence type="ECO:0000313" key="6">
    <source>
        <dbReference type="EMBL" id="KAL2884579.1"/>
    </source>
</evidence>
<dbReference type="InterPro" id="IPR004875">
    <property type="entry name" value="DDE_SF_endonuclease_dom"/>
</dbReference>
<proteinExistence type="predicted"/>
<gene>
    <name evidence="6" type="ORF">HOO65_110050</name>
</gene>
<dbReference type="InterPro" id="IPR009057">
    <property type="entry name" value="Homeodomain-like_sf"/>
</dbReference>
<dbReference type="InterPro" id="IPR007889">
    <property type="entry name" value="HTH_Psq"/>
</dbReference>
<dbReference type="Pfam" id="PF03184">
    <property type="entry name" value="DDE_1"/>
    <property type="match status" value="1"/>
</dbReference>
<keyword evidence="3" id="KW-0539">Nucleus</keyword>
<protein>
    <recommendedName>
        <fullName evidence="5">HTH CENPB-type domain-containing protein</fullName>
    </recommendedName>
</protein>
<dbReference type="Pfam" id="PF05225">
    <property type="entry name" value="HTH_psq"/>
    <property type="match status" value="1"/>
</dbReference>
<feature type="region of interest" description="Disordered" evidence="4">
    <location>
        <begin position="498"/>
        <end position="551"/>
    </location>
</feature>
<dbReference type="InterPro" id="IPR006600">
    <property type="entry name" value="HTH_CenpB_DNA-bd_dom"/>
</dbReference>
<dbReference type="Proteomes" id="UP001610728">
    <property type="component" value="Unassembled WGS sequence"/>
</dbReference>
<comment type="subcellular location">
    <subcellularLocation>
        <location evidence="1">Nucleus</location>
    </subcellularLocation>
</comment>
<accession>A0ABR4M8H4</accession>
<dbReference type="SUPFAM" id="SSF57756">
    <property type="entry name" value="Retrovirus zinc finger-like domains"/>
    <property type="match status" value="1"/>
</dbReference>
<organism evidence="6 7">
    <name type="scientific">Ceratocystis lukuohia</name>
    <dbReference type="NCBI Taxonomy" id="2019550"/>
    <lineage>
        <taxon>Eukaryota</taxon>
        <taxon>Fungi</taxon>
        <taxon>Dikarya</taxon>
        <taxon>Ascomycota</taxon>
        <taxon>Pezizomycotina</taxon>
        <taxon>Sordariomycetes</taxon>
        <taxon>Hypocreomycetidae</taxon>
        <taxon>Microascales</taxon>
        <taxon>Ceratocystidaceae</taxon>
        <taxon>Ceratocystis</taxon>
    </lineage>
</organism>
<dbReference type="PANTHER" id="PTHR19303">
    <property type="entry name" value="TRANSPOSON"/>
    <property type="match status" value="1"/>
</dbReference>
<keyword evidence="2" id="KW-0238">DNA-binding</keyword>
<evidence type="ECO:0000256" key="1">
    <source>
        <dbReference type="ARBA" id="ARBA00004123"/>
    </source>
</evidence>
<dbReference type="RefSeq" id="XP_070855760.1">
    <property type="nucleotide sequence ID" value="XM_071001734.1"/>
</dbReference>
<dbReference type="GeneID" id="98121728"/>
<dbReference type="SMART" id="SM00674">
    <property type="entry name" value="CENPB"/>
    <property type="match status" value="1"/>
</dbReference>
<dbReference type="InterPro" id="IPR036875">
    <property type="entry name" value="Znf_CCHC_sf"/>
</dbReference>
<dbReference type="PROSITE" id="PS51253">
    <property type="entry name" value="HTH_CENPB"/>
    <property type="match status" value="1"/>
</dbReference>
<dbReference type="SUPFAM" id="SSF46689">
    <property type="entry name" value="Homeodomain-like"/>
    <property type="match status" value="1"/>
</dbReference>
<keyword evidence="7" id="KW-1185">Reference proteome</keyword>
<dbReference type="InterPro" id="IPR050863">
    <property type="entry name" value="CenT-Element_Derived"/>
</dbReference>